<dbReference type="EMBL" id="CAKXYP010000026">
    <property type="protein sequence ID" value="CAH9419662.1"/>
    <property type="molecule type" value="Genomic_DNA"/>
</dbReference>
<name>A0ABM9H7M2_STRGL</name>
<sequence length="53" mass="5814">MTASRGALSFSAPRSSGPPGLHNRQRWRQTPRELSRIASGRAPCTQIFRSTSS</sequence>
<accession>A0ABM9H7M2</accession>
<evidence type="ECO:0000256" key="1">
    <source>
        <dbReference type="SAM" id="MobiDB-lite"/>
    </source>
</evidence>
<protein>
    <submittedName>
        <fullName evidence="2">Uncharacterized protein</fullName>
    </submittedName>
</protein>
<evidence type="ECO:0000313" key="2">
    <source>
        <dbReference type="EMBL" id="CAH9419662.1"/>
    </source>
</evidence>
<evidence type="ECO:0000313" key="3">
    <source>
        <dbReference type="Proteomes" id="UP001154015"/>
    </source>
</evidence>
<proteinExistence type="predicted"/>
<keyword evidence="3" id="KW-1185">Reference proteome</keyword>
<gene>
    <name evidence="2" type="ORF">SGL43_06717</name>
</gene>
<reference evidence="2" key="1">
    <citation type="submission" date="2022-03" db="EMBL/GenBank/DDBJ databases">
        <authorList>
            <person name="Leyn A S."/>
        </authorList>
    </citation>
    <scope>NUCLEOTIDE SEQUENCE</scope>
    <source>
        <strain evidence="2">Streptomyces globisporus 4-3</strain>
    </source>
</reference>
<comment type="caution">
    <text evidence="2">The sequence shown here is derived from an EMBL/GenBank/DDBJ whole genome shotgun (WGS) entry which is preliminary data.</text>
</comment>
<feature type="region of interest" description="Disordered" evidence="1">
    <location>
        <begin position="1"/>
        <end position="53"/>
    </location>
</feature>
<organism evidence="2 3">
    <name type="scientific">Streptomyces globisporus</name>
    <dbReference type="NCBI Taxonomy" id="1908"/>
    <lineage>
        <taxon>Bacteria</taxon>
        <taxon>Bacillati</taxon>
        <taxon>Actinomycetota</taxon>
        <taxon>Actinomycetes</taxon>
        <taxon>Kitasatosporales</taxon>
        <taxon>Streptomycetaceae</taxon>
        <taxon>Streptomyces</taxon>
    </lineage>
</organism>
<dbReference type="Proteomes" id="UP001154015">
    <property type="component" value="Unassembled WGS sequence"/>
</dbReference>